<protein>
    <recommendedName>
        <fullName evidence="6">60S ribosomal protein L6</fullName>
    </recommendedName>
</protein>
<comment type="caution">
    <text evidence="9">The sequence shown here is derived from an EMBL/GenBank/DDBJ whole genome shotgun (WGS) entry which is preliminary data.</text>
</comment>
<feature type="domain" description="Large ribosomal subunit protein uL6 N-terminal" evidence="8">
    <location>
        <begin position="19"/>
        <end position="73"/>
    </location>
</feature>
<evidence type="ECO:0000256" key="2">
    <source>
        <dbReference type="ARBA" id="ARBA00022980"/>
    </source>
</evidence>
<feature type="region of interest" description="Disordered" evidence="7">
    <location>
        <begin position="1"/>
        <end position="23"/>
    </location>
</feature>
<dbReference type="Proteomes" id="UP001075354">
    <property type="component" value="Chromosome 9"/>
</dbReference>
<dbReference type="InterPro" id="IPR041997">
    <property type="entry name" value="Ribosomal_eL6_KOW"/>
</dbReference>
<comment type="similarity">
    <text evidence="1 6">Belongs to the eukaryotic ribosomal protein eL6 family.</text>
</comment>
<keyword evidence="2 6" id="KW-0689">Ribosomal protein</keyword>
<dbReference type="GO" id="GO:0000027">
    <property type="term" value="P:ribosomal large subunit assembly"/>
    <property type="evidence" value="ECO:0007669"/>
    <property type="project" value="TreeGrafter"/>
</dbReference>
<dbReference type="Pfam" id="PF03868">
    <property type="entry name" value="Ribosomal_L6e_N"/>
    <property type="match status" value="1"/>
</dbReference>
<dbReference type="PANTHER" id="PTHR10715:SF0">
    <property type="entry name" value="LARGE RIBOSOMAL SUBUNIT PROTEIN EL6"/>
    <property type="match status" value="1"/>
</dbReference>
<dbReference type="GO" id="GO:0022625">
    <property type="term" value="C:cytosolic large ribosomal subunit"/>
    <property type="evidence" value="ECO:0007669"/>
    <property type="project" value="TreeGrafter"/>
</dbReference>
<evidence type="ECO:0000256" key="4">
    <source>
        <dbReference type="ARBA" id="ARBA00034092"/>
    </source>
</evidence>
<reference evidence="9" key="1">
    <citation type="submission" date="2022-12" db="EMBL/GenBank/DDBJ databases">
        <title>Chromosome-level genome assembly of the bean flower thrips Megalurothrips usitatus.</title>
        <authorList>
            <person name="Ma L."/>
            <person name="Liu Q."/>
            <person name="Li H."/>
            <person name="Cai W."/>
        </authorList>
    </citation>
    <scope>NUCLEOTIDE SEQUENCE</scope>
    <source>
        <strain evidence="9">Cailab_2022a</strain>
    </source>
</reference>
<dbReference type="PANTHER" id="PTHR10715">
    <property type="entry name" value="60S RIBOSOMAL PROTEIN L6"/>
    <property type="match status" value="1"/>
</dbReference>
<dbReference type="CDD" id="cd13156">
    <property type="entry name" value="KOW_RPL6"/>
    <property type="match status" value="1"/>
</dbReference>
<dbReference type="FunFam" id="2.30.30.30:FF:000014">
    <property type="entry name" value="60S ribosomal protein L6"/>
    <property type="match status" value="1"/>
</dbReference>
<dbReference type="GO" id="GO:0002181">
    <property type="term" value="P:cytoplasmic translation"/>
    <property type="evidence" value="ECO:0007669"/>
    <property type="project" value="TreeGrafter"/>
</dbReference>
<dbReference type="EMBL" id="JAPTSV010000009">
    <property type="protein sequence ID" value="KAJ1524277.1"/>
    <property type="molecule type" value="Genomic_DNA"/>
</dbReference>
<evidence type="ECO:0000256" key="3">
    <source>
        <dbReference type="ARBA" id="ARBA00023274"/>
    </source>
</evidence>
<keyword evidence="3 6" id="KW-0687">Ribonucleoprotein</keyword>
<evidence type="ECO:0000313" key="10">
    <source>
        <dbReference type="Proteomes" id="UP001075354"/>
    </source>
</evidence>
<organism evidence="9 10">
    <name type="scientific">Megalurothrips usitatus</name>
    <name type="common">bean blossom thrips</name>
    <dbReference type="NCBI Taxonomy" id="439358"/>
    <lineage>
        <taxon>Eukaryota</taxon>
        <taxon>Metazoa</taxon>
        <taxon>Ecdysozoa</taxon>
        <taxon>Arthropoda</taxon>
        <taxon>Hexapoda</taxon>
        <taxon>Insecta</taxon>
        <taxon>Pterygota</taxon>
        <taxon>Neoptera</taxon>
        <taxon>Paraneoptera</taxon>
        <taxon>Thysanoptera</taxon>
        <taxon>Terebrantia</taxon>
        <taxon>Thripoidea</taxon>
        <taxon>Thripidae</taxon>
        <taxon>Megalurothrips</taxon>
    </lineage>
</organism>
<comment type="function">
    <text evidence="4">Component of the large ribosomal subunit. The ribosome is a large ribonucleoprotein complex responsible for the synthesis of proteins in the cell.</text>
</comment>
<dbReference type="GO" id="GO:0003723">
    <property type="term" value="F:RNA binding"/>
    <property type="evidence" value="ECO:0007669"/>
    <property type="project" value="TreeGrafter"/>
</dbReference>
<dbReference type="InterPro" id="IPR014722">
    <property type="entry name" value="Rib_uL2_dom2"/>
</dbReference>
<dbReference type="InterPro" id="IPR008991">
    <property type="entry name" value="Translation_prot_SH3-like_sf"/>
</dbReference>
<evidence type="ECO:0000256" key="1">
    <source>
        <dbReference type="ARBA" id="ARBA00010592"/>
    </source>
</evidence>
<dbReference type="AlphaFoldDB" id="A0AAV7XE38"/>
<comment type="subunit">
    <text evidence="5">Component of the large ribosomal subunit. May bind IPO9 with low affinity.</text>
</comment>
<gene>
    <name evidence="9" type="ORF">ONE63_010790</name>
</gene>
<feature type="compositionally biased region" description="Low complexity" evidence="7">
    <location>
        <begin position="9"/>
        <end position="19"/>
    </location>
</feature>
<proteinExistence type="inferred from homology"/>
<evidence type="ECO:0000256" key="5">
    <source>
        <dbReference type="ARBA" id="ARBA00046388"/>
    </source>
</evidence>
<dbReference type="InterPro" id="IPR005568">
    <property type="entry name" value="Ribosomal_uL6_N"/>
</dbReference>
<dbReference type="Gene3D" id="2.30.30.30">
    <property type="match status" value="1"/>
</dbReference>
<dbReference type="PROSITE" id="PS01170">
    <property type="entry name" value="RIBOSOMAL_L6E"/>
    <property type="match status" value="1"/>
</dbReference>
<dbReference type="InterPro" id="IPR000915">
    <property type="entry name" value="60S_ribosomal_eL6"/>
</dbReference>
<dbReference type="GO" id="GO:0003735">
    <property type="term" value="F:structural constituent of ribosome"/>
    <property type="evidence" value="ECO:0007669"/>
    <property type="project" value="InterPro"/>
</dbReference>
<dbReference type="Pfam" id="PF01159">
    <property type="entry name" value="Ribosomal_L6e"/>
    <property type="match status" value="1"/>
</dbReference>
<accession>A0AAV7XE38</accession>
<sequence>MVETKVKKAPAASKGAKAAKGAKPRIRTNPLLAPGVHRYSASHIFRKSGAWKFVGKTTEKKVTPRKPLTVEKKIGGEKNGGTRVVLLKKRTSSYPTSNSIRKHPSKNCFSQHKRYTRKTLTPGTVLILLAGRHKGKRVVLMKVLKSGLLLVNGPFKLNACPLRRIHQNFVIATSTKIDISSVNIPEKINDKYFQRVKDAKKGKKDDGEIFAKKAERYTPSEERKKDQAEIDKQLIAAIKKNPEKKLLFIYLRTLFGLRNQQYPHRMKF</sequence>
<evidence type="ECO:0000256" key="6">
    <source>
        <dbReference type="RuleBase" id="RU000662"/>
    </source>
</evidence>
<keyword evidence="10" id="KW-1185">Reference proteome</keyword>
<evidence type="ECO:0000256" key="7">
    <source>
        <dbReference type="SAM" id="MobiDB-lite"/>
    </source>
</evidence>
<dbReference type="InterPro" id="IPR049633">
    <property type="entry name" value="Ribosomal_eL6_CS"/>
</dbReference>
<name>A0AAV7XE38_9NEOP</name>
<dbReference type="SUPFAM" id="SSF50104">
    <property type="entry name" value="Translation proteins SH3-like domain"/>
    <property type="match status" value="1"/>
</dbReference>
<evidence type="ECO:0000313" key="9">
    <source>
        <dbReference type="EMBL" id="KAJ1524277.1"/>
    </source>
</evidence>
<evidence type="ECO:0000259" key="8">
    <source>
        <dbReference type="Pfam" id="PF03868"/>
    </source>
</evidence>